<accession>A0ABV7L8A4</accession>
<protein>
    <submittedName>
        <fullName evidence="1">Uncharacterized protein</fullName>
    </submittedName>
</protein>
<evidence type="ECO:0000313" key="1">
    <source>
        <dbReference type="EMBL" id="MFC3230834.1"/>
    </source>
</evidence>
<gene>
    <name evidence="1" type="ORF">ACFOGJ_26555</name>
</gene>
<sequence length="138" mass="15314">MAEWNKSFNKDYHFITVESSTAKYYGYQYSFNCSGELDLYMLLKSYSQQKSVYISGNSLTANVTYWSAASVALELSGLVANVVIYDNNAIKTRTHGTGWRIDIKINETQANVVKTLTKALKARTGAVKINGATMQSTA</sequence>
<dbReference type="EMBL" id="JBHRTR010000049">
    <property type="protein sequence ID" value="MFC3230834.1"/>
    <property type="molecule type" value="Genomic_DNA"/>
</dbReference>
<name>A0ABV7L8A4_9PROT</name>
<dbReference type="Proteomes" id="UP001595528">
    <property type="component" value="Unassembled WGS sequence"/>
</dbReference>
<organism evidence="1 2">
    <name type="scientific">Marinibaculum pumilum</name>
    <dbReference type="NCBI Taxonomy" id="1766165"/>
    <lineage>
        <taxon>Bacteria</taxon>
        <taxon>Pseudomonadati</taxon>
        <taxon>Pseudomonadota</taxon>
        <taxon>Alphaproteobacteria</taxon>
        <taxon>Rhodospirillales</taxon>
        <taxon>Rhodospirillaceae</taxon>
        <taxon>Marinibaculum</taxon>
    </lineage>
</organism>
<comment type="caution">
    <text evidence="1">The sequence shown here is derived from an EMBL/GenBank/DDBJ whole genome shotgun (WGS) entry which is preliminary data.</text>
</comment>
<keyword evidence="2" id="KW-1185">Reference proteome</keyword>
<proteinExistence type="predicted"/>
<evidence type="ECO:0000313" key="2">
    <source>
        <dbReference type="Proteomes" id="UP001595528"/>
    </source>
</evidence>
<dbReference type="RefSeq" id="WP_379906291.1">
    <property type="nucleotide sequence ID" value="NZ_JBHRTR010000049.1"/>
</dbReference>
<reference evidence="2" key="1">
    <citation type="journal article" date="2019" name="Int. J. Syst. Evol. Microbiol.">
        <title>The Global Catalogue of Microorganisms (GCM) 10K type strain sequencing project: providing services to taxonomists for standard genome sequencing and annotation.</title>
        <authorList>
            <consortium name="The Broad Institute Genomics Platform"/>
            <consortium name="The Broad Institute Genome Sequencing Center for Infectious Disease"/>
            <person name="Wu L."/>
            <person name="Ma J."/>
        </authorList>
    </citation>
    <scope>NUCLEOTIDE SEQUENCE [LARGE SCALE GENOMIC DNA]</scope>
    <source>
        <strain evidence="2">KCTC 42964</strain>
    </source>
</reference>